<name>A0A102LM12_9BURK</name>
<organism evidence="1 2">
    <name type="scientific">Burkholderia ubonensis</name>
    <dbReference type="NCBI Taxonomy" id="101571"/>
    <lineage>
        <taxon>Bacteria</taxon>
        <taxon>Pseudomonadati</taxon>
        <taxon>Pseudomonadota</taxon>
        <taxon>Betaproteobacteria</taxon>
        <taxon>Burkholderiales</taxon>
        <taxon>Burkholderiaceae</taxon>
        <taxon>Burkholderia</taxon>
        <taxon>Burkholderia cepacia complex</taxon>
    </lineage>
</organism>
<gene>
    <name evidence="1" type="ORF">WI38_04125</name>
</gene>
<comment type="caution">
    <text evidence="1">The sequence shown here is derived from an EMBL/GenBank/DDBJ whole genome shotgun (WGS) entry which is preliminary data.</text>
</comment>
<dbReference type="EMBL" id="LOTN01000004">
    <property type="protein sequence ID" value="KUZ95969.1"/>
    <property type="molecule type" value="Genomic_DNA"/>
</dbReference>
<accession>A0A102LM12</accession>
<evidence type="ECO:0000313" key="1">
    <source>
        <dbReference type="EMBL" id="KUZ95969.1"/>
    </source>
</evidence>
<dbReference type="Proteomes" id="UP000065521">
    <property type="component" value="Unassembled WGS sequence"/>
</dbReference>
<dbReference type="AlphaFoldDB" id="A0A102LM12"/>
<protein>
    <submittedName>
        <fullName evidence="1">Uncharacterized protein</fullName>
    </submittedName>
</protein>
<reference evidence="1 2" key="1">
    <citation type="submission" date="2015-11" db="EMBL/GenBank/DDBJ databases">
        <title>Expanding the genomic diversity of Burkholderia species for the development of highly accurate diagnostics.</title>
        <authorList>
            <person name="Sahl J."/>
            <person name="Keim P."/>
            <person name="Wagner D."/>
        </authorList>
    </citation>
    <scope>NUCLEOTIDE SEQUENCE [LARGE SCALE GENOMIC DNA]</scope>
    <source>
        <strain evidence="1 2">RF32-BP4</strain>
    </source>
</reference>
<evidence type="ECO:0000313" key="2">
    <source>
        <dbReference type="Proteomes" id="UP000065521"/>
    </source>
</evidence>
<proteinExistence type="predicted"/>
<sequence length="60" mass="6503">MVRASDNATQESLFVMIRTTNSKIAKNAASINAIGRVTQARVSRREGLRGIDVPAGRALY</sequence>